<protein>
    <submittedName>
        <fullName evidence="1">Uncharacterized protein</fullName>
    </submittedName>
</protein>
<dbReference type="Proteomes" id="UP001161406">
    <property type="component" value="Unassembled WGS sequence"/>
</dbReference>
<organism evidence="1 2">
    <name type="scientific">Devosia yakushimensis</name>
    <dbReference type="NCBI Taxonomy" id="470028"/>
    <lineage>
        <taxon>Bacteria</taxon>
        <taxon>Pseudomonadati</taxon>
        <taxon>Pseudomonadota</taxon>
        <taxon>Alphaproteobacteria</taxon>
        <taxon>Hyphomicrobiales</taxon>
        <taxon>Devosiaceae</taxon>
        <taxon>Devosia</taxon>
    </lineage>
</organism>
<name>A0ABQ5UN27_9HYPH</name>
<evidence type="ECO:0000313" key="1">
    <source>
        <dbReference type="EMBL" id="GLQ12146.1"/>
    </source>
</evidence>
<reference evidence="1" key="2">
    <citation type="submission" date="2023-01" db="EMBL/GenBank/DDBJ databases">
        <title>Draft genome sequence of Devosia yakushimensis strain NBRC 103855.</title>
        <authorList>
            <person name="Sun Q."/>
            <person name="Mori K."/>
        </authorList>
    </citation>
    <scope>NUCLEOTIDE SEQUENCE</scope>
    <source>
        <strain evidence="1">NBRC 103855</strain>
    </source>
</reference>
<dbReference type="EMBL" id="BSNG01000003">
    <property type="protein sequence ID" value="GLQ12146.1"/>
    <property type="molecule type" value="Genomic_DNA"/>
</dbReference>
<sequence>MSNPALSAWPGDHLGGFAHLGLRLVMTPTSGFAQEPVKCRPSEIAVESIGSLLEFDPVEKLLDIARDVSAG</sequence>
<keyword evidence="2" id="KW-1185">Reference proteome</keyword>
<reference evidence="1" key="1">
    <citation type="journal article" date="2014" name="Int. J. Syst. Evol. Microbiol.">
        <title>Complete genome of a new Firmicutes species belonging to the dominant human colonic microbiota ('Ruminococcus bicirculans') reveals two chromosomes and a selective capacity to utilize plant glucans.</title>
        <authorList>
            <consortium name="NISC Comparative Sequencing Program"/>
            <person name="Wegmann U."/>
            <person name="Louis P."/>
            <person name="Goesmann A."/>
            <person name="Henrissat B."/>
            <person name="Duncan S.H."/>
            <person name="Flint H.J."/>
        </authorList>
    </citation>
    <scope>NUCLEOTIDE SEQUENCE</scope>
    <source>
        <strain evidence="1">NBRC 103855</strain>
    </source>
</reference>
<proteinExistence type="predicted"/>
<comment type="caution">
    <text evidence="1">The sequence shown here is derived from an EMBL/GenBank/DDBJ whole genome shotgun (WGS) entry which is preliminary data.</text>
</comment>
<evidence type="ECO:0000313" key="2">
    <source>
        <dbReference type="Proteomes" id="UP001161406"/>
    </source>
</evidence>
<accession>A0ABQ5UN27</accession>
<gene>
    <name evidence="1" type="ORF">GCM10007913_40780</name>
</gene>